<dbReference type="PANTHER" id="PTHR36057">
    <property type="match status" value="1"/>
</dbReference>
<sequence length="236" mass="26392">MKKLTLWFALLLPLTLMAQQTLNSGPQKNQLIELYTSEGCSSCPPADQWLSNYKSHPQLWSDIIPVAYHVDYWDYIGWPDRFAAPSYALRQRQHARQGNISQVYTPGFVVNGKEWRGWYRSKNAPAIGDANVGELTITIEQEKFSARFDQPADRLTIAVIGFDLKTPVKAGENKGELLNHDFVVLGVKDYQVSGSAWQGELPPVSAKYQDTPLAIAAWVSDSRSLKPIQVVGGLID</sequence>
<evidence type="ECO:0000313" key="2">
    <source>
        <dbReference type="EMBL" id="ARN74111.1"/>
    </source>
</evidence>
<reference evidence="2 3" key="1">
    <citation type="submission" date="2016-11" db="EMBL/GenBank/DDBJ databases">
        <title>Trade-off between light-utilization and light-protection in marine flavobacteria.</title>
        <authorList>
            <person name="Kumagai Y."/>
        </authorList>
    </citation>
    <scope>NUCLEOTIDE SEQUENCE [LARGE SCALE GENOMIC DNA]</scope>
    <source>
        <strain evidence="2 3">NBRC 107125</strain>
    </source>
</reference>
<evidence type="ECO:0008006" key="4">
    <source>
        <dbReference type="Google" id="ProtNLM"/>
    </source>
</evidence>
<organism evidence="2 3">
    <name type="scientific">Oceanicoccus sagamiensis</name>
    <dbReference type="NCBI Taxonomy" id="716816"/>
    <lineage>
        <taxon>Bacteria</taxon>
        <taxon>Pseudomonadati</taxon>
        <taxon>Pseudomonadota</taxon>
        <taxon>Gammaproteobacteria</taxon>
        <taxon>Cellvibrionales</taxon>
        <taxon>Spongiibacteraceae</taxon>
        <taxon>Oceanicoccus</taxon>
    </lineage>
</organism>
<feature type="chain" id="PRO_5012937111" description="DUF1223 domain-containing protein" evidence="1">
    <location>
        <begin position="19"/>
        <end position="236"/>
    </location>
</feature>
<evidence type="ECO:0000256" key="1">
    <source>
        <dbReference type="SAM" id="SignalP"/>
    </source>
</evidence>
<accession>A0A1X9NAC6</accession>
<dbReference type="OrthoDB" id="9808254at2"/>
<evidence type="ECO:0000313" key="3">
    <source>
        <dbReference type="Proteomes" id="UP000193450"/>
    </source>
</evidence>
<keyword evidence="1" id="KW-0732">Signal</keyword>
<protein>
    <recommendedName>
        <fullName evidence="4">DUF1223 domain-containing protein</fullName>
    </recommendedName>
</protein>
<dbReference type="SUPFAM" id="SSF52833">
    <property type="entry name" value="Thioredoxin-like"/>
    <property type="match status" value="1"/>
</dbReference>
<dbReference type="Proteomes" id="UP000193450">
    <property type="component" value="Chromosome"/>
</dbReference>
<proteinExistence type="predicted"/>
<name>A0A1X9NAC6_9GAMM</name>
<feature type="signal peptide" evidence="1">
    <location>
        <begin position="1"/>
        <end position="18"/>
    </location>
</feature>
<dbReference type="InterPro" id="IPR036249">
    <property type="entry name" value="Thioredoxin-like_sf"/>
</dbReference>
<dbReference type="EMBL" id="CP019343">
    <property type="protein sequence ID" value="ARN74111.1"/>
    <property type="molecule type" value="Genomic_DNA"/>
</dbReference>
<dbReference type="InterPro" id="IPR010634">
    <property type="entry name" value="DUF1223"/>
</dbReference>
<dbReference type="Pfam" id="PF06764">
    <property type="entry name" value="DUF1223"/>
    <property type="match status" value="1"/>
</dbReference>
<dbReference type="KEGG" id="osg:BST96_08235"/>
<dbReference type="PANTHER" id="PTHR36057:SF1">
    <property type="entry name" value="LIPOPROTEIN LIPID ATTACHMENT SITE-LIKE PROTEIN, PUTATIVE (DUF1223)-RELATED"/>
    <property type="match status" value="1"/>
</dbReference>
<keyword evidence="3" id="KW-1185">Reference proteome</keyword>
<dbReference type="AlphaFoldDB" id="A0A1X9NAC6"/>
<dbReference type="STRING" id="716816.BST96_08235"/>
<gene>
    <name evidence="2" type="ORF">BST96_08235</name>
</gene>
<dbReference type="RefSeq" id="WP_085758241.1">
    <property type="nucleotide sequence ID" value="NZ_CP019343.1"/>
</dbReference>